<keyword evidence="3" id="KW-1185">Reference proteome</keyword>
<comment type="caution">
    <text evidence="2">The sequence shown here is derived from an EMBL/GenBank/DDBJ whole genome shotgun (WGS) entry which is preliminary data.</text>
</comment>
<dbReference type="Gene3D" id="1.10.287.1060">
    <property type="entry name" value="ESAT-6-like"/>
    <property type="match status" value="1"/>
</dbReference>
<gene>
    <name evidence="2" type="ORF">HT102_07980</name>
</gene>
<comment type="similarity">
    <text evidence="1">Belongs to the WXG100 family.</text>
</comment>
<proteinExistence type="inferred from homology"/>
<evidence type="ECO:0000313" key="3">
    <source>
        <dbReference type="Proteomes" id="UP000642993"/>
    </source>
</evidence>
<evidence type="ECO:0000313" key="2">
    <source>
        <dbReference type="EMBL" id="MBD8506419.1"/>
    </source>
</evidence>
<evidence type="ECO:0000256" key="1">
    <source>
        <dbReference type="RuleBase" id="RU362001"/>
    </source>
</evidence>
<organism evidence="2 3">
    <name type="scientific">Lolliginicoccus lacisalsi</name>
    <dbReference type="NCBI Taxonomy" id="2742202"/>
    <lineage>
        <taxon>Bacteria</taxon>
        <taxon>Bacillati</taxon>
        <taxon>Actinomycetota</taxon>
        <taxon>Actinomycetes</taxon>
        <taxon>Mycobacteriales</taxon>
        <taxon>Hoyosellaceae</taxon>
        <taxon>Lolliginicoccus</taxon>
    </lineage>
</organism>
<dbReference type="InterPro" id="IPR036689">
    <property type="entry name" value="ESAT-6-like_sf"/>
</dbReference>
<dbReference type="Proteomes" id="UP000642993">
    <property type="component" value="Unassembled WGS sequence"/>
</dbReference>
<dbReference type="NCBIfam" id="TIGR03930">
    <property type="entry name" value="WXG100_ESAT6"/>
    <property type="match status" value="1"/>
</dbReference>
<sequence>MSNNLTTTTADMNAAANHVKQVSEDVSAQLNALHAKIANVEGAWRGQAKGAFGSLISRWDTEAVKLNNALSAISDAIRESGRKYEGAEVANASSLNNVGGLLNMS</sequence>
<name>A0A927PM41_9ACTN</name>
<dbReference type="AlphaFoldDB" id="A0A927PM41"/>
<accession>A0A927PM41</accession>
<dbReference type="Pfam" id="PF06013">
    <property type="entry name" value="WXG100"/>
    <property type="match status" value="1"/>
</dbReference>
<dbReference type="InterPro" id="IPR010310">
    <property type="entry name" value="T7SS_ESAT-6-like"/>
</dbReference>
<dbReference type="EMBL" id="JACYWE010000004">
    <property type="protein sequence ID" value="MBD8506419.1"/>
    <property type="molecule type" value="Genomic_DNA"/>
</dbReference>
<dbReference type="SUPFAM" id="SSF140453">
    <property type="entry name" value="EsxAB dimer-like"/>
    <property type="match status" value="1"/>
</dbReference>
<reference evidence="2" key="1">
    <citation type="submission" date="2020-09" db="EMBL/GenBank/DDBJ databases">
        <title>Hoyosella lacisalsi sp. nov., a halotolerant actinobacterium isolated from soil of Lake Gudzhirganskoe.</title>
        <authorList>
            <person name="Yang Q."/>
            <person name="Guo P.Y."/>
            <person name="Liu S.W."/>
            <person name="Li F.N."/>
            <person name="Sun C.H."/>
        </authorList>
    </citation>
    <scope>NUCLEOTIDE SEQUENCE</scope>
    <source>
        <strain evidence="2">G463</strain>
    </source>
</reference>
<protein>
    <recommendedName>
        <fullName evidence="1">ESAT-6-like protein</fullName>
    </recommendedName>
</protein>
<dbReference type="RefSeq" id="WP_192038899.1">
    <property type="nucleotide sequence ID" value="NZ_JACYWE010000004.1"/>
</dbReference>